<reference evidence="2" key="1">
    <citation type="submission" date="2016-10" db="EMBL/GenBank/DDBJ databases">
        <authorList>
            <person name="Varghese N."/>
            <person name="Submissions S."/>
        </authorList>
    </citation>
    <scope>NUCLEOTIDE SEQUENCE [LARGE SCALE GENOMIC DNA]</scope>
    <source>
        <strain evidence="2">CGMCC 4.3568</strain>
    </source>
</reference>
<evidence type="ECO:0000313" key="2">
    <source>
        <dbReference type="Proteomes" id="UP000243799"/>
    </source>
</evidence>
<evidence type="ECO:0000313" key="1">
    <source>
        <dbReference type="EMBL" id="SFB31558.1"/>
    </source>
</evidence>
<evidence type="ECO:0008006" key="3">
    <source>
        <dbReference type="Google" id="ProtNLM"/>
    </source>
</evidence>
<sequence>MAGGHSVETDGLALAAGALNDVPRRALETPLRAVKDVQIGPADFGRAHGECSRPYTEGVMKLAACAETYLAAAEEFGNRFDSAGAQYVANEDQAAGEMGRY</sequence>
<proteinExistence type="predicted"/>
<dbReference type="STRING" id="490629.SAMN05216266_10879"/>
<gene>
    <name evidence="1" type="ORF">SAMN05216266_10879</name>
</gene>
<organism evidence="1 2">
    <name type="scientific">Amycolatopsis marina</name>
    <dbReference type="NCBI Taxonomy" id="490629"/>
    <lineage>
        <taxon>Bacteria</taxon>
        <taxon>Bacillati</taxon>
        <taxon>Actinomycetota</taxon>
        <taxon>Actinomycetes</taxon>
        <taxon>Pseudonocardiales</taxon>
        <taxon>Pseudonocardiaceae</taxon>
        <taxon>Amycolatopsis</taxon>
    </lineage>
</organism>
<dbReference type="AlphaFoldDB" id="A0A1I1A4Q1"/>
<accession>A0A1I1A4Q1</accession>
<protein>
    <recommendedName>
        <fullName evidence="3">Excreted virulence factor EspC, type VII ESX diderm</fullName>
    </recommendedName>
</protein>
<dbReference type="Proteomes" id="UP000243799">
    <property type="component" value="Unassembled WGS sequence"/>
</dbReference>
<name>A0A1I1A4Q1_9PSEU</name>
<dbReference type="EMBL" id="FOKG01000008">
    <property type="protein sequence ID" value="SFB31558.1"/>
    <property type="molecule type" value="Genomic_DNA"/>
</dbReference>
<dbReference type="OrthoDB" id="3629531at2"/>
<dbReference type="RefSeq" id="WP_091673812.1">
    <property type="nucleotide sequence ID" value="NZ_FOKG01000008.1"/>
</dbReference>
<keyword evidence="2" id="KW-1185">Reference proteome</keyword>